<evidence type="ECO:0000313" key="2">
    <source>
        <dbReference type="Proteomes" id="UP001500707"/>
    </source>
</evidence>
<accession>A0ABP6V4H9</accession>
<dbReference type="Proteomes" id="UP001500707">
    <property type="component" value="Unassembled WGS sequence"/>
</dbReference>
<sequence>MGVACEEPAHVQLRVLRAIYPGGIGKVNLAAWQHHPDINALGSDPAHVDLLDGPTEGKRKRLASQTYSIDLDCRCRERIRQPLAETRARRCPRRPLRTAPIIQSFCPGGSCRLHQGDPVTGVGGRQSGPFTQHTYDLEEFIWLARRVIPTAPIAERGDRYTGLPLETDQGQSAAGLSQTIACRIPQLREPDQDR</sequence>
<name>A0ABP6V4H9_9ACTN</name>
<comment type="caution">
    <text evidence="1">The sequence shown here is derived from an EMBL/GenBank/DDBJ whole genome shotgun (WGS) entry which is preliminary data.</text>
</comment>
<organism evidence="1 2">
    <name type="scientific">Streptomyces osmaniensis</name>
    <dbReference type="NCBI Taxonomy" id="593134"/>
    <lineage>
        <taxon>Bacteria</taxon>
        <taxon>Bacillati</taxon>
        <taxon>Actinomycetota</taxon>
        <taxon>Actinomycetes</taxon>
        <taxon>Kitasatosporales</taxon>
        <taxon>Streptomycetaceae</taxon>
        <taxon>Streptomyces</taxon>
    </lineage>
</organism>
<reference evidence="2" key="1">
    <citation type="journal article" date="2019" name="Int. J. Syst. Evol. Microbiol.">
        <title>The Global Catalogue of Microorganisms (GCM) 10K type strain sequencing project: providing services to taxonomists for standard genome sequencing and annotation.</title>
        <authorList>
            <consortium name="The Broad Institute Genomics Platform"/>
            <consortium name="The Broad Institute Genome Sequencing Center for Infectious Disease"/>
            <person name="Wu L."/>
            <person name="Ma J."/>
        </authorList>
    </citation>
    <scope>NUCLEOTIDE SEQUENCE [LARGE SCALE GENOMIC DNA]</scope>
    <source>
        <strain evidence="2">JCM 17656</strain>
    </source>
</reference>
<evidence type="ECO:0000313" key="1">
    <source>
        <dbReference type="EMBL" id="GAA3528181.1"/>
    </source>
</evidence>
<gene>
    <name evidence="1" type="ORF">GCM10022295_07690</name>
</gene>
<keyword evidence="2" id="KW-1185">Reference proteome</keyword>
<protein>
    <submittedName>
        <fullName evidence="1">Uncharacterized protein</fullName>
    </submittedName>
</protein>
<dbReference type="EMBL" id="BAABCE010000001">
    <property type="protein sequence ID" value="GAA3528181.1"/>
    <property type="molecule type" value="Genomic_DNA"/>
</dbReference>
<proteinExistence type="predicted"/>